<feature type="transmembrane region" description="Helical" evidence="1">
    <location>
        <begin position="35"/>
        <end position="68"/>
    </location>
</feature>
<keyword evidence="1" id="KW-0812">Transmembrane</keyword>
<accession>A0A0E3X162</accession>
<gene>
    <name evidence="2" type="ORF">MCMEM_2057</name>
</gene>
<sequence length="185" mass="20939">MQIILISGLVFFAVMTLYNLRKAIREGTSYLPAIFGVLMFTSTLLILLGQALIGSFGFIILLLLALFYSKTISEMRMRQFMKGMEGIDPTSSPALRDILNLRFWGVYALNKGPRKAAIGFSLLQTCFVIFMLGAMSLFLDNFMKITFLAPFAIVMFLAGWREYESVFRKYSEQQAMKSLTGQQES</sequence>
<dbReference type="EMBL" id="CP009518">
    <property type="protein sequence ID" value="AKB86110.1"/>
    <property type="molecule type" value="Genomic_DNA"/>
</dbReference>
<keyword evidence="1" id="KW-0472">Membrane</keyword>
<protein>
    <submittedName>
        <fullName evidence="2">Uncharacterized protein</fullName>
    </submittedName>
</protein>
<reference evidence="2 3" key="1">
    <citation type="submission" date="2014-07" db="EMBL/GenBank/DDBJ databases">
        <title>Methanogenic archaea and the global carbon cycle.</title>
        <authorList>
            <person name="Henriksen J.R."/>
            <person name="Luke J."/>
            <person name="Reinhart S."/>
            <person name="Benedict M.N."/>
            <person name="Youngblut N.D."/>
            <person name="Metcalf M.E."/>
            <person name="Whitaker R.J."/>
            <person name="Metcalf W.W."/>
        </authorList>
    </citation>
    <scope>NUCLEOTIDE SEQUENCE [LARGE SCALE GENOMIC DNA]</scope>
    <source>
        <strain evidence="2 3">MM1</strain>
    </source>
</reference>
<evidence type="ECO:0000256" key="1">
    <source>
        <dbReference type="SAM" id="Phobius"/>
    </source>
</evidence>
<feature type="transmembrane region" description="Helical" evidence="1">
    <location>
        <begin position="145"/>
        <end position="163"/>
    </location>
</feature>
<evidence type="ECO:0000313" key="2">
    <source>
        <dbReference type="EMBL" id="AKB86110.1"/>
    </source>
</evidence>
<dbReference type="Proteomes" id="UP000033048">
    <property type="component" value="Chromosome"/>
</dbReference>
<dbReference type="KEGG" id="mmet:MCMEM_2057"/>
<dbReference type="HOGENOM" id="CLU_1521861_0_0_2"/>
<proteinExistence type="predicted"/>
<keyword evidence="1" id="KW-1133">Transmembrane helix</keyword>
<name>A0A0E3X162_METMT</name>
<organism evidence="2 3">
    <name type="scientific">Methanococcoides methylutens MM1</name>
    <dbReference type="NCBI Taxonomy" id="1434104"/>
    <lineage>
        <taxon>Archaea</taxon>
        <taxon>Methanobacteriati</taxon>
        <taxon>Methanobacteriota</taxon>
        <taxon>Stenosarchaea group</taxon>
        <taxon>Methanomicrobia</taxon>
        <taxon>Methanosarcinales</taxon>
        <taxon>Methanosarcinaceae</taxon>
        <taxon>Methanococcoides</taxon>
    </lineage>
</organism>
<evidence type="ECO:0000313" key="3">
    <source>
        <dbReference type="Proteomes" id="UP000033048"/>
    </source>
</evidence>
<dbReference type="GeneID" id="24894645"/>
<dbReference type="OrthoDB" id="142437at2157"/>
<dbReference type="RefSeq" id="WP_048206120.1">
    <property type="nucleotide sequence ID" value="NZ_CP009518.1"/>
</dbReference>
<keyword evidence="3" id="KW-1185">Reference proteome</keyword>
<feature type="transmembrane region" description="Helical" evidence="1">
    <location>
        <begin position="117"/>
        <end position="139"/>
    </location>
</feature>
<dbReference type="AlphaFoldDB" id="A0A0E3X162"/>